<dbReference type="PANTHER" id="PTHR30570">
    <property type="entry name" value="PERIPLASMIC PHOSPHATE BINDING COMPONENT OF PHOSPHATE ABC TRANSPORTER"/>
    <property type="match status" value="1"/>
</dbReference>
<dbReference type="PANTHER" id="PTHR30570:SF1">
    <property type="entry name" value="PHOSPHATE-BINDING PROTEIN PSTS"/>
    <property type="match status" value="1"/>
</dbReference>
<evidence type="ECO:0000313" key="3">
    <source>
        <dbReference type="EMBL" id="HCB74892.1"/>
    </source>
</evidence>
<dbReference type="Pfam" id="PF12849">
    <property type="entry name" value="PBP_like_2"/>
    <property type="match status" value="1"/>
</dbReference>
<dbReference type="Proteomes" id="UP000262699">
    <property type="component" value="Unassembled WGS sequence"/>
</dbReference>
<sequence>MLRSLALGGCVALALAACDEGGVARDEIRIVGSSTVYPFTTAVAEAFRNKRPDRKAPVIEATGTGAGVKQFCAGIGPLHPDILNASRRLRRSEYDACAANGVDEIIEVQVGLDGVALAESNRGPRLKLGRTDLYRALAAFPGGKANTARLWSDVNPGLPAIPIQVLGPPATSGTRDALAELILAPACEALIPGAAVMKERDHDGFARLCTRVRDDAAYVDSGENDNLIVQKLDANPNAIGIFGFSYLEENTDRLHGVPVDGVEPTYETISTGRYPGARPLYIYVKKRHLKPVPGLTDFLADYAASWGPNGPLVRKGMIAAPSAVRAASAAIIAQGKSLDPAELQ</sequence>
<protein>
    <submittedName>
        <fullName evidence="3">Phosphate ABC transporter substrate-binding protein</fullName>
    </submittedName>
</protein>
<dbReference type="Gene3D" id="3.40.190.10">
    <property type="entry name" value="Periplasmic binding protein-like II"/>
    <property type="match status" value="2"/>
</dbReference>
<comment type="caution">
    <text evidence="3">The sequence shown here is derived from an EMBL/GenBank/DDBJ whole genome shotgun (WGS) entry which is preliminary data.</text>
</comment>
<dbReference type="AlphaFoldDB" id="A0A3D0W8B5"/>
<name>A0A3D0W8B5_9SPHN</name>
<reference evidence="3 4" key="1">
    <citation type="journal article" date="2018" name="Nat. Biotechnol.">
        <title>A standardized bacterial taxonomy based on genome phylogeny substantially revises the tree of life.</title>
        <authorList>
            <person name="Parks D.H."/>
            <person name="Chuvochina M."/>
            <person name="Waite D.W."/>
            <person name="Rinke C."/>
            <person name="Skarshewski A."/>
            <person name="Chaumeil P.A."/>
            <person name="Hugenholtz P."/>
        </authorList>
    </citation>
    <scope>NUCLEOTIDE SEQUENCE [LARGE SCALE GENOMIC DNA]</scope>
    <source>
        <strain evidence="3">UBA9015</strain>
    </source>
</reference>
<organism evidence="3 4">
    <name type="scientific">Sphingomonas bacterium</name>
    <dbReference type="NCBI Taxonomy" id="1895847"/>
    <lineage>
        <taxon>Bacteria</taxon>
        <taxon>Pseudomonadati</taxon>
        <taxon>Pseudomonadota</taxon>
        <taxon>Alphaproteobacteria</taxon>
        <taxon>Sphingomonadales</taxon>
        <taxon>Sphingomonadaceae</taxon>
        <taxon>Sphingomonas</taxon>
    </lineage>
</organism>
<keyword evidence="1" id="KW-0732">Signal</keyword>
<accession>A0A3D0W8B5</accession>
<dbReference type="PROSITE" id="PS51257">
    <property type="entry name" value="PROKAR_LIPOPROTEIN"/>
    <property type="match status" value="1"/>
</dbReference>
<proteinExistence type="predicted"/>
<evidence type="ECO:0000259" key="2">
    <source>
        <dbReference type="Pfam" id="PF12849"/>
    </source>
</evidence>
<evidence type="ECO:0000313" key="4">
    <source>
        <dbReference type="Proteomes" id="UP000262699"/>
    </source>
</evidence>
<dbReference type="SUPFAM" id="SSF53850">
    <property type="entry name" value="Periplasmic binding protein-like II"/>
    <property type="match status" value="1"/>
</dbReference>
<dbReference type="InterPro" id="IPR050811">
    <property type="entry name" value="Phosphate_ABC_transporter"/>
</dbReference>
<gene>
    <name evidence="3" type="ORF">DEP91_01745</name>
</gene>
<feature type="domain" description="PBP" evidence="2">
    <location>
        <begin position="24"/>
        <end position="300"/>
    </location>
</feature>
<dbReference type="EMBL" id="DOYJ01000056">
    <property type="protein sequence ID" value="HCB74892.1"/>
    <property type="molecule type" value="Genomic_DNA"/>
</dbReference>
<dbReference type="InterPro" id="IPR024370">
    <property type="entry name" value="PBP_domain"/>
</dbReference>
<evidence type="ECO:0000256" key="1">
    <source>
        <dbReference type="ARBA" id="ARBA00022729"/>
    </source>
</evidence>